<feature type="binding site" evidence="6">
    <location>
        <position position="221"/>
    </location>
    <ligand>
        <name>AMP</name>
        <dbReference type="ChEBI" id="CHEBI:456215"/>
    </ligand>
</feature>
<dbReference type="HAMAP" id="MF_01965">
    <property type="entry name" value="NADHX_dehydratase"/>
    <property type="match status" value="1"/>
</dbReference>
<dbReference type="SUPFAM" id="SSF53613">
    <property type="entry name" value="Ribokinase-like"/>
    <property type="match status" value="1"/>
</dbReference>
<evidence type="ECO:0000256" key="7">
    <source>
        <dbReference type="SAM" id="Phobius"/>
    </source>
</evidence>
<dbReference type="PROSITE" id="PS51383">
    <property type="entry name" value="YJEF_C_3"/>
    <property type="match status" value="1"/>
</dbReference>
<accession>A0A2J0LI99</accession>
<dbReference type="NCBIfam" id="TIGR00196">
    <property type="entry name" value="yjeF_cterm"/>
    <property type="match status" value="1"/>
</dbReference>
<keyword evidence="3 6" id="KW-0521">NADP</keyword>
<comment type="function">
    <text evidence="6">Catalyzes the dehydration of the S-form of NAD(P)HX at the expense of ADP, which is converted to AMP. Together with NAD(P)HX epimerase, which catalyzes the epimerization of the S- and R-forms, the enzyme allows the repair of both epimers of NAD(P)HX, a damaged form of NAD(P)H that is a result of enzymatic or heat-dependent hydration.</text>
</comment>
<dbReference type="EMBL" id="PFGP01000017">
    <property type="protein sequence ID" value="PIW66929.1"/>
    <property type="molecule type" value="Genomic_DNA"/>
</dbReference>
<evidence type="ECO:0000313" key="9">
    <source>
        <dbReference type="EMBL" id="PIW66929.1"/>
    </source>
</evidence>
<dbReference type="EC" id="4.2.1.136" evidence="6"/>
<sequence length="285" mass="30198">MAKVKSVLLKRKSNTNKADYGHVFVIAGSLGLTGAAYLSAQAALLSGSGLVTLGLAKSLNTILARKLVEVMTRPLPETKEQSLSLKAFSQIKSFIKARKINVLAIGPGLSQHNQTQALVRKIVSEIDLPMVVDADALNALPGRLGLLRGKVITPHPGEMSRLLGISVREIQKKRKYIAKIVADKYNVVVVLKGHKTVVAAADKKAYVNNTGNPGMATAGCGDVLTGMIASFIGQGIEPFEAAKTAVYLHGAAGDIAVRKTGQAGLRATDLLNKIHKAILSLVPRR</sequence>
<feature type="binding site" evidence="6">
    <location>
        <position position="35"/>
    </location>
    <ligand>
        <name>(6S)-NADPHX</name>
        <dbReference type="ChEBI" id="CHEBI:64076"/>
    </ligand>
</feature>
<dbReference type="CDD" id="cd01171">
    <property type="entry name" value="YXKO-related"/>
    <property type="match status" value="1"/>
</dbReference>
<feature type="binding site" evidence="6">
    <location>
        <position position="155"/>
    </location>
    <ligand>
        <name>(6S)-NADPHX</name>
        <dbReference type="ChEBI" id="CHEBI:64076"/>
    </ligand>
</feature>
<dbReference type="AlphaFoldDB" id="A0A2J0LI99"/>
<dbReference type="GO" id="GO:0052855">
    <property type="term" value="F:ADP-dependent NAD(P)H-hydrate dehydratase activity"/>
    <property type="evidence" value="ECO:0007669"/>
    <property type="project" value="UniProtKB-UniRule"/>
</dbReference>
<evidence type="ECO:0000256" key="3">
    <source>
        <dbReference type="ARBA" id="ARBA00022857"/>
    </source>
</evidence>
<evidence type="ECO:0000256" key="6">
    <source>
        <dbReference type="HAMAP-Rule" id="MF_01965"/>
    </source>
</evidence>
<organism evidence="9 10">
    <name type="scientific">Candidatus Taenaricola geysiri</name>
    <dbReference type="NCBI Taxonomy" id="1974752"/>
    <lineage>
        <taxon>Bacteria</taxon>
        <taxon>Pseudomonadati</taxon>
        <taxon>Candidatus Omnitrophota</taxon>
        <taxon>Candidatus Taenaricola</taxon>
    </lineage>
</organism>
<protein>
    <recommendedName>
        <fullName evidence="6">ADP-dependent (S)-NAD(P)H-hydrate dehydratase</fullName>
        <ecNumber evidence="6">4.2.1.136</ecNumber>
    </recommendedName>
    <alternativeName>
        <fullName evidence="6">ADP-dependent NAD(P)HX dehydratase</fullName>
    </alternativeName>
</protein>
<evidence type="ECO:0000256" key="2">
    <source>
        <dbReference type="ARBA" id="ARBA00022840"/>
    </source>
</evidence>
<name>A0A2J0LI99_9BACT</name>
<dbReference type="Proteomes" id="UP000231267">
    <property type="component" value="Unassembled WGS sequence"/>
</dbReference>
<evidence type="ECO:0000259" key="8">
    <source>
        <dbReference type="PROSITE" id="PS51383"/>
    </source>
</evidence>
<comment type="subunit">
    <text evidence="6">Homotetramer.</text>
</comment>
<comment type="caution">
    <text evidence="9">The sequence shown here is derived from an EMBL/GenBank/DDBJ whole genome shotgun (WGS) entry which is preliminary data.</text>
</comment>
<keyword evidence="4 6" id="KW-0520">NAD</keyword>
<dbReference type="Pfam" id="PF01256">
    <property type="entry name" value="Carb_kinase"/>
    <property type="match status" value="1"/>
</dbReference>
<dbReference type="GO" id="GO:0110051">
    <property type="term" value="P:metabolite repair"/>
    <property type="evidence" value="ECO:0007669"/>
    <property type="project" value="TreeGrafter"/>
</dbReference>
<keyword evidence="7" id="KW-0472">Membrane</keyword>
<keyword evidence="1 6" id="KW-0547">Nucleotide-binding</keyword>
<dbReference type="GO" id="GO:0052856">
    <property type="term" value="F:NAD(P)HX epimerase activity"/>
    <property type="evidence" value="ECO:0007669"/>
    <property type="project" value="TreeGrafter"/>
</dbReference>
<gene>
    <name evidence="6" type="primary">nnrD</name>
    <name evidence="9" type="ORF">COW11_00700</name>
</gene>
<feature type="binding site" evidence="6">
    <location>
        <position position="222"/>
    </location>
    <ligand>
        <name>(6S)-NADPHX</name>
        <dbReference type="ChEBI" id="CHEBI:64076"/>
    </ligand>
</feature>
<dbReference type="InterPro" id="IPR029056">
    <property type="entry name" value="Ribokinase-like"/>
</dbReference>
<proteinExistence type="inferred from homology"/>
<comment type="similarity">
    <text evidence="6">Belongs to the NnrD/CARKD family.</text>
</comment>
<dbReference type="PROSITE" id="PS01050">
    <property type="entry name" value="YJEF_C_2"/>
    <property type="match status" value="1"/>
</dbReference>
<evidence type="ECO:0000256" key="1">
    <source>
        <dbReference type="ARBA" id="ARBA00022741"/>
    </source>
</evidence>
<comment type="catalytic activity">
    <reaction evidence="6">
        <text>(6S)-NADPHX + ADP = AMP + phosphate + NADPH + H(+)</text>
        <dbReference type="Rhea" id="RHEA:32235"/>
        <dbReference type="ChEBI" id="CHEBI:15378"/>
        <dbReference type="ChEBI" id="CHEBI:43474"/>
        <dbReference type="ChEBI" id="CHEBI:57783"/>
        <dbReference type="ChEBI" id="CHEBI:64076"/>
        <dbReference type="ChEBI" id="CHEBI:456215"/>
        <dbReference type="ChEBI" id="CHEBI:456216"/>
        <dbReference type="EC" id="4.2.1.136"/>
    </reaction>
</comment>
<keyword evidence="2 6" id="KW-0067">ATP-binding</keyword>
<comment type="cofactor">
    <cofactor evidence="6">
        <name>Mg(2+)</name>
        <dbReference type="ChEBI" id="CHEBI:18420"/>
    </cofactor>
</comment>
<dbReference type="PANTHER" id="PTHR12592">
    <property type="entry name" value="ATP-DEPENDENT (S)-NAD(P)H-HYDRATE DEHYDRATASE FAMILY MEMBER"/>
    <property type="match status" value="1"/>
</dbReference>
<keyword evidence="5 6" id="KW-0456">Lyase</keyword>
<feature type="domain" description="YjeF C-terminal" evidence="8">
    <location>
        <begin position="1"/>
        <end position="281"/>
    </location>
</feature>
<reference evidence="9 10" key="1">
    <citation type="submission" date="2017-09" db="EMBL/GenBank/DDBJ databases">
        <title>Depth-based differentiation of microbial function through sediment-hosted aquifers and enrichment of novel symbionts in the deep terrestrial subsurface.</title>
        <authorList>
            <person name="Probst A.J."/>
            <person name="Ladd B."/>
            <person name="Jarett J.K."/>
            <person name="Geller-Mcgrath D.E."/>
            <person name="Sieber C.M."/>
            <person name="Emerson J.B."/>
            <person name="Anantharaman K."/>
            <person name="Thomas B.C."/>
            <person name="Malmstrom R."/>
            <person name="Stieglmeier M."/>
            <person name="Klingl A."/>
            <person name="Woyke T."/>
            <person name="Ryan C.M."/>
            <person name="Banfield J.F."/>
        </authorList>
    </citation>
    <scope>NUCLEOTIDE SEQUENCE [LARGE SCALE GENOMIC DNA]</scope>
    <source>
        <strain evidence="9">CG12_big_fil_rev_8_21_14_0_65_43_15</strain>
    </source>
</reference>
<evidence type="ECO:0000313" key="10">
    <source>
        <dbReference type="Proteomes" id="UP000231267"/>
    </source>
</evidence>
<feature type="transmembrane region" description="Helical" evidence="7">
    <location>
        <begin position="20"/>
        <end position="38"/>
    </location>
</feature>
<comment type="catalytic activity">
    <reaction evidence="6">
        <text>(6S)-NADHX + ADP = AMP + phosphate + NADH + H(+)</text>
        <dbReference type="Rhea" id="RHEA:32223"/>
        <dbReference type="ChEBI" id="CHEBI:15378"/>
        <dbReference type="ChEBI" id="CHEBI:43474"/>
        <dbReference type="ChEBI" id="CHEBI:57945"/>
        <dbReference type="ChEBI" id="CHEBI:64074"/>
        <dbReference type="ChEBI" id="CHEBI:456215"/>
        <dbReference type="ChEBI" id="CHEBI:456216"/>
        <dbReference type="EC" id="4.2.1.136"/>
    </reaction>
</comment>
<dbReference type="GO" id="GO:0005524">
    <property type="term" value="F:ATP binding"/>
    <property type="evidence" value="ECO:0007669"/>
    <property type="project" value="UniProtKB-KW"/>
</dbReference>
<evidence type="ECO:0000256" key="5">
    <source>
        <dbReference type="ARBA" id="ARBA00023239"/>
    </source>
</evidence>
<dbReference type="InterPro" id="IPR000631">
    <property type="entry name" value="CARKD"/>
</dbReference>
<dbReference type="Gene3D" id="3.40.1190.20">
    <property type="match status" value="1"/>
</dbReference>
<dbReference type="GO" id="GO:0046496">
    <property type="term" value="P:nicotinamide nucleotide metabolic process"/>
    <property type="evidence" value="ECO:0007669"/>
    <property type="project" value="UniProtKB-UniRule"/>
</dbReference>
<keyword evidence="7" id="KW-0812">Transmembrane</keyword>
<feature type="binding site" evidence="6">
    <location>
        <begin position="192"/>
        <end position="196"/>
    </location>
    <ligand>
        <name>AMP</name>
        <dbReference type="ChEBI" id="CHEBI:456215"/>
    </ligand>
</feature>
<evidence type="ECO:0000256" key="4">
    <source>
        <dbReference type="ARBA" id="ARBA00023027"/>
    </source>
</evidence>
<dbReference type="PANTHER" id="PTHR12592:SF0">
    <property type="entry name" value="ATP-DEPENDENT (S)-NAD(P)H-HYDRATE DEHYDRATASE"/>
    <property type="match status" value="1"/>
</dbReference>
<keyword evidence="7" id="KW-1133">Transmembrane helix</keyword>
<feature type="binding site" evidence="6">
    <location>
        <position position="108"/>
    </location>
    <ligand>
        <name>(6S)-NADPHX</name>
        <dbReference type="ChEBI" id="CHEBI:64076"/>
    </ligand>
</feature>
<dbReference type="InterPro" id="IPR017953">
    <property type="entry name" value="Carbohydrate_kinase_pred_CS"/>
</dbReference>